<feature type="domain" description="HTH CENPB-type" evidence="3">
    <location>
        <begin position="81"/>
        <end position="146"/>
    </location>
</feature>
<evidence type="ECO:0000313" key="5">
    <source>
        <dbReference type="Proteomes" id="UP001218218"/>
    </source>
</evidence>
<dbReference type="GO" id="GO:0003677">
    <property type="term" value="F:DNA binding"/>
    <property type="evidence" value="ECO:0007669"/>
    <property type="project" value="UniProtKB-KW"/>
</dbReference>
<keyword evidence="4" id="KW-0255">Endonuclease</keyword>
<keyword evidence="4" id="KW-0540">Nuclease</keyword>
<feature type="compositionally biased region" description="Basic and acidic residues" evidence="2">
    <location>
        <begin position="658"/>
        <end position="669"/>
    </location>
</feature>
<feature type="compositionally biased region" description="Low complexity" evidence="2">
    <location>
        <begin position="784"/>
        <end position="795"/>
    </location>
</feature>
<evidence type="ECO:0000259" key="3">
    <source>
        <dbReference type="PROSITE" id="PS51253"/>
    </source>
</evidence>
<dbReference type="SUPFAM" id="SSF46689">
    <property type="entry name" value="Homeodomain-like"/>
    <property type="match status" value="1"/>
</dbReference>
<organism evidence="4 5">
    <name type="scientific">Mycena albidolilacea</name>
    <dbReference type="NCBI Taxonomy" id="1033008"/>
    <lineage>
        <taxon>Eukaryota</taxon>
        <taxon>Fungi</taxon>
        <taxon>Dikarya</taxon>
        <taxon>Basidiomycota</taxon>
        <taxon>Agaricomycotina</taxon>
        <taxon>Agaricomycetes</taxon>
        <taxon>Agaricomycetidae</taxon>
        <taxon>Agaricales</taxon>
        <taxon>Marasmiineae</taxon>
        <taxon>Mycenaceae</taxon>
        <taxon>Mycena</taxon>
    </lineage>
</organism>
<dbReference type="Gene3D" id="3.30.420.10">
    <property type="entry name" value="Ribonuclease H-like superfamily/Ribonuclease H"/>
    <property type="match status" value="1"/>
</dbReference>
<keyword evidence="4" id="KW-0378">Hydrolase</keyword>
<feature type="region of interest" description="Disordered" evidence="2">
    <location>
        <begin position="749"/>
        <end position="769"/>
    </location>
</feature>
<dbReference type="InterPro" id="IPR009057">
    <property type="entry name" value="Homeodomain-like_sf"/>
</dbReference>
<accession>A0AAD6YX80</accession>
<feature type="region of interest" description="Disordered" evidence="2">
    <location>
        <begin position="611"/>
        <end position="699"/>
    </location>
</feature>
<evidence type="ECO:0000256" key="1">
    <source>
        <dbReference type="ARBA" id="ARBA00023125"/>
    </source>
</evidence>
<dbReference type="PROSITE" id="PS51253">
    <property type="entry name" value="HTH_CENPB"/>
    <property type="match status" value="1"/>
</dbReference>
<keyword evidence="1" id="KW-0238">DNA-binding</keyword>
<dbReference type="Pfam" id="PF03184">
    <property type="entry name" value="DDE_1"/>
    <property type="match status" value="1"/>
</dbReference>
<dbReference type="Proteomes" id="UP001218218">
    <property type="component" value="Unassembled WGS sequence"/>
</dbReference>
<comment type="caution">
    <text evidence="4">The sequence shown here is derived from an EMBL/GenBank/DDBJ whole genome shotgun (WGS) entry which is preliminary data.</text>
</comment>
<dbReference type="AlphaFoldDB" id="A0AAD6YX80"/>
<keyword evidence="5" id="KW-1185">Reference proteome</keyword>
<proteinExistence type="predicted"/>
<dbReference type="GO" id="GO:0005634">
    <property type="term" value="C:nucleus"/>
    <property type="evidence" value="ECO:0007669"/>
    <property type="project" value="TreeGrafter"/>
</dbReference>
<dbReference type="EMBL" id="JARIHO010000148">
    <property type="protein sequence ID" value="KAJ7300946.1"/>
    <property type="molecule type" value="Genomic_DNA"/>
</dbReference>
<feature type="region of interest" description="Disordered" evidence="2">
    <location>
        <begin position="781"/>
        <end position="832"/>
    </location>
</feature>
<evidence type="ECO:0000313" key="4">
    <source>
        <dbReference type="EMBL" id="KAJ7300946.1"/>
    </source>
</evidence>
<name>A0AAD6YX80_9AGAR</name>
<protein>
    <submittedName>
        <fullName evidence="4">DDE superfamily endonuclease-domain-containing protein</fullName>
    </submittedName>
</protein>
<dbReference type="InterPro" id="IPR036397">
    <property type="entry name" value="RNaseH_sf"/>
</dbReference>
<dbReference type="InterPro" id="IPR050863">
    <property type="entry name" value="CenT-Element_Derived"/>
</dbReference>
<dbReference type="InterPro" id="IPR006600">
    <property type="entry name" value="HTH_CenpB_DNA-bd_dom"/>
</dbReference>
<dbReference type="GO" id="GO:0004519">
    <property type="term" value="F:endonuclease activity"/>
    <property type="evidence" value="ECO:0007669"/>
    <property type="project" value="UniProtKB-KW"/>
</dbReference>
<evidence type="ECO:0000256" key="2">
    <source>
        <dbReference type="SAM" id="MobiDB-lite"/>
    </source>
</evidence>
<dbReference type="InterPro" id="IPR004875">
    <property type="entry name" value="DDE_SF_endonuclease_dom"/>
</dbReference>
<dbReference type="PANTHER" id="PTHR19303">
    <property type="entry name" value="TRANSPOSON"/>
    <property type="match status" value="1"/>
</dbReference>
<gene>
    <name evidence="4" type="ORF">DFH08DRAFT_996526</name>
</gene>
<sequence length="832" mass="91611">MTSNSSATAPVPLDEFDKLVALLGIDLANVIMEDLDIETRYKLAIAAVRSRETPARAAAIEFCVPRSTLGTRLKGAVSRKEAHESQKALTTAQEVVLVEWIKVMGKRGLPLSLETVGHYGADIAGHALGETWVRRFKARYYKDLRVRWTHSLEACRVQALNRTAVHDYFTLLRETIEKYDVNWKNIYNMDEKGVQLGIGTKTKALVDRDQKTVQHITDGRRDLVTIIECICADGTALHPSVVFKGARRDLRWGENNPCDASISLSPNGWTDQELGSLWLEKDFAPETATRLANATDYRLLILDGHNSHCTFRFSHFAEQHRILILCLPSHTTHALQPCDVGVFGPLATYWAAEVSETTKRAATVSARAQAVGAVAAAEAKDALAEPVKRKRGRPKKVVQPEVPAVQILEEEKEETEADELNNDSSTVAAEAAPFVDNALIDWSDELVWTLISAIESDTDIRDGLFPGVGAIKRSGGTPKTHHYYNLAVICFKDHEIYKDSFAANPEHNEVLLGKQRKLWTEKVGNKIKALIKKARDNILEMGQTGAGLDSADDIEPESALATKWDLIEKESPWFFNMRALIAARPNLQPVGLGNNDTGFETDLLLRLHSDDDVSSAPADDDTQDLPSQLSDPDYRQDINSDDSDEKLVAGPTLAGAKRSREVEKVEKGKGRAGPEPPVKKPKTGPQKGTSLPAAPVVVPAKKMSTKDRFTATVLAEEETAQGQLKMKREKYSSQKEVALAKIEAEKEVRLEKARTKREEKAAKSERKRLQMDREYQLRLAQIQSQAGSSSMSFSGAGVGGSSHGDSAFTGFDGLPRFPDTDFGAPSTFGNGQ</sequence>
<dbReference type="PANTHER" id="PTHR19303:SF74">
    <property type="entry name" value="POGO TRANSPOSABLE ELEMENT WITH KRAB DOMAIN"/>
    <property type="match status" value="1"/>
</dbReference>
<reference evidence="4" key="1">
    <citation type="submission" date="2023-03" db="EMBL/GenBank/DDBJ databases">
        <title>Massive genome expansion in bonnet fungi (Mycena s.s.) driven by repeated elements and novel gene families across ecological guilds.</title>
        <authorList>
            <consortium name="Lawrence Berkeley National Laboratory"/>
            <person name="Harder C.B."/>
            <person name="Miyauchi S."/>
            <person name="Viragh M."/>
            <person name="Kuo A."/>
            <person name="Thoen E."/>
            <person name="Andreopoulos B."/>
            <person name="Lu D."/>
            <person name="Skrede I."/>
            <person name="Drula E."/>
            <person name="Henrissat B."/>
            <person name="Morin E."/>
            <person name="Kohler A."/>
            <person name="Barry K."/>
            <person name="LaButti K."/>
            <person name="Morin E."/>
            <person name="Salamov A."/>
            <person name="Lipzen A."/>
            <person name="Mereny Z."/>
            <person name="Hegedus B."/>
            <person name="Baldrian P."/>
            <person name="Stursova M."/>
            <person name="Weitz H."/>
            <person name="Taylor A."/>
            <person name="Grigoriev I.V."/>
            <person name="Nagy L.G."/>
            <person name="Martin F."/>
            <person name="Kauserud H."/>
        </authorList>
    </citation>
    <scope>NUCLEOTIDE SEQUENCE</scope>
    <source>
        <strain evidence="4">CBHHK002</strain>
    </source>
</reference>